<protein>
    <submittedName>
        <fullName evidence="6">DNA-directed RNA polymerase II subunit</fullName>
    </submittedName>
</protein>
<evidence type="ECO:0000313" key="7">
    <source>
        <dbReference type="Proteomes" id="UP001212841"/>
    </source>
</evidence>
<proteinExistence type="inferred from homology"/>
<dbReference type="FunFam" id="3.30.1490.120:FF:000001">
    <property type="entry name" value="DNA-directed RNA polymerase II subunit RPB7"/>
    <property type="match status" value="1"/>
</dbReference>
<dbReference type="GO" id="GO:0031369">
    <property type="term" value="F:translation initiation factor binding"/>
    <property type="evidence" value="ECO:0007669"/>
    <property type="project" value="TreeGrafter"/>
</dbReference>
<dbReference type="PANTHER" id="PTHR12709">
    <property type="entry name" value="DNA-DIRECTED RNA POLYMERASE II, III"/>
    <property type="match status" value="1"/>
</dbReference>
<evidence type="ECO:0000256" key="3">
    <source>
        <dbReference type="ARBA" id="ARBA00022478"/>
    </source>
</evidence>
<evidence type="ECO:0000256" key="2">
    <source>
        <dbReference type="ARBA" id="ARBA00009307"/>
    </source>
</evidence>
<dbReference type="EMBL" id="JADGJD010000017">
    <property type="protein sequence ID" value="KAJ3056883.1"/>
    <property type="molecule type" value="Genomic_DNA"/>
</dbReference>
<dbReference type="Gene3D" id="3.30.1490.120">
    <property type="entry name" value="RNA polymerase Rpb7-like, N-terminal domain"/>
    <property type="match status" value="1"/>
</dbReference>
<organism evidence="6 7">
    <name type="scientific">Rhizophlyctis rosea</name>
    <dbReference type="NCBI Taxonomy" id="64517"/>
    <lineage>
        <taxon>Eukaryota</taxon>
        <taxon>Fungi</taxon>
        <taxon>Fungi incertae sedis</taxon>
        <taxon>Chytridiomycota</taxon>
        <taxon>Chytridiomycota incertae sedis</taxon>
        <taxon>Chytridiomycetes</taxon>
        <taxon>Rhizophlyctidales</taxon>
        <taxon>Rhizophlyctidaceae</taxon>
        <taxon>Rhizophlyctis</taxon>
    </lineage>
</organism>
<dbReference type="Gene3D" id="2.40.50.140">
    <property type="entry name" value="Nucleic acid-binding proteins"/>
    <property type="match status" value="1"/>
</dbReference>
<keyword evidence="7" id="KW-1185">Reference proteome</keyword>
<dbReference type="SUPFAM" id="SSF88798">
    <property type="entry name" value="N-terminal, heterodimerisation domain of RBP7 (RpoE)"/>
    <property type="match status" value="1"/>
</dbReference>
<dbReference type="Proteomes" id="UP001212841">
    <property type="component" value="Unassembled WGS sequence"/>
</dbReference>
<evidence type="ECO:0000256" key="1">
    <source>
        <dbReference type="ARBA" id="ARBA00004123"/>
    </source>
</evidence>
<dbReference type="GO" id="GO:0003697">
    <property type="term" value="F:single-stranded DNA binding"/>
    <property type="evidence" value="ECO:0007669"/>
    <property type="project" value="TreeGrafter"/>
</dbReference>
<comment type="subcellular location">
    <subcellularLocation>
        <location evidence="1">Nucleus</location>
    </subcellularLocation>
</comment>
<dbReference type="PANTHER" id="PTHR12709:SF4">
    <property type="entry name" value="DNA-DIRECTED RNA POLYMERASE II SUBUNIT RPB7"/>
    <property type="match status" value="1"/>
</dbReference>
<dbReference type="SUPFAM" id="SSF50249">
    <property type="entry name" value="Nucleic acid-binding proteins"/>
    <property type="match status" value="1"/>
</dbReference>
<reference evidence="6" key="1">
    <citation type="submission" date="2020-05" db="EMBL/GenBank/DDBJ databases">
        <title>Phylogenomic resolution of chytrid fungi.</title>
        <authorList>
            <person name="Stajich J.E."/>
            <person name="Amses K."/>
            <person name="Simmons R."/>
            <person name="Seto K."/>
            <person name="Myers J."/>
            <person name="Bonds A."/>
            <person name="Quandt C.A."/>
            <person name="Barry K."/>
            <person name="Liu P."/>
            <person name="Grigoriev I."/>
            <person name="Longcore J.E."/>
            <person name="James T.Y."/>
        </authorList>
    </citation>
    <scope>NUCLEOTIDE SEQUENCE</scope>
    <source>
        <strain evidence="6">JEL0318</strain>
    </source>
</reference>
<evidence type="ECO:0000256" key="4">
    <source>
        <dbReference type="ARBA" id="ARBA00023163"/>
    </source>
</evidence>
<dbReference type="AlphaFoldDB" id="A0AAD5SRA6"/>
<dbReference type="GO" id="GO:0060213">
    <property type="term" value="P:positive regulation of nuclear-transcribed mRNA poly(A) tail shortening"/>
    <property type="evidence" value="ECO:0007669"/>
    <property type="project" value="TreeGrafter"/>
</dbReference>
<dbReference type="InterPro" id="IPR036898">
    <property type="entry name" value="RNA_pol_Rpb7-like_N_sf"/>
</dbReference>
<keyword evidence="4" id="KW-0804">Transcription</keyword>
<dbReference type="GO" id="GO:0000932">
    <property type="term" value="C:P-body"/>
    <property type="evidence" value="ECO:0007669"/>
    <property type="project" value="TreeGrafter"/>
</dbReference>
<dbReference type="InterPro" id="IPR045113">
    <property type="entry name" value="Rpb7-like"/>
</dbReference>
<keyword evidence="3 6" id="KW-0240">DNA-directed RNA polymerase</keyword>
<name>A0AAD5SRA6_9FUNG</name>
<comment type="caution">
    <text evidence="6">The sequence shown here is derived from an EMBL/GenBank/DDBJ whole genome shotgun (WGS) entry which is preliminary data.</text>
</comment>
<dbReference type="GO" id="GO:0003727">
    <property type="term" value="F:single-stranded RNA binding"/>
    <property type="evidence" value="ECO:0007669"/>
    <property type="project" value="TreeGrafter"/>
</dbReference>
<dbReference type="CDD" id="cd04329">
    <property type="entry name" value="RNAP_II_Rpb7_N"/>
    <property type="match status" value="1"/>
</dbReference>
<dbReference type="GO" id="GO:0006367">
    <property type="term" value="P:transcription initiation at RNA polymerase II promoter"/>
    <property type="evidence" value="ECO:0007669"/>
    <property type="project" value="TreeGrafter"/>
</dbReference>
<dbReference type="GO" id="GO:0045948">
    <property type="term" value="P:positive regulation of translational initiation"/>
    <property type="evidence" value="ECO:0007669"/>
    <property type="project" value="TreeGrafter"/>
</dbReference>
<dbReference type="GO" id="GO:0005665">
    <property type="term" value="C:RNA polymerase II, core complex"/>
    <property type="evidence" value="ECO:0007669"/>
    <property type="project" value="TreeGrafter"/>
</dbReference>
<dbReference type="Pfam" id="PF03876">
    <property type="entry name" value="SHS2_Rpb7-N"/>
    <property type="match status" value="1"/>
</dbReference>
<accession>A0AAD5SRA6</accession>
<dbReference type="InterPro" id="IPR012340">
    <property type="entry name" value="NA-bd_OB-fold"/>
</dbReference>
<evidence type="ECO:0000259" key="5">
    <source>
        <dbReference type="Pfam" id="PF03876"/>
    </source>
</evidence>
<dbReference type="InterPro" id="IPR005576">
    <property type="entry name" value="Rpb7-like_N"/>
</dbReference>
<comment type="similarity">
    <text evidence="2">Belongs to the eukaryotic RPB7/RPC8 RNA polymerase subunit family.</text>
</comment>
<feature type="domain" description="RNA polymerase Rpb7-like N-terminal" evidence="5">
    <location>
        <begin position="9"/>
        <end position="64"/>
    </location>
</feature>
<sequence>MFFMKTLTHTISLHPQYFNKHYKDNITSRLYNEVEGTCNGQIGYICAVLEVLSTGQGELHPTTGMAEFDIQYNAVVFRPFKGQVIDAVVAMVNKLIPTTFKFDSNSNTPAYVAEGDADLGARMDRIEKGALLRVKIIGTRLDATEMVAIGSIKEDYLGLQEA</sequence>
<gene>
    <name evidence="6" type="primary">RPB7</name>
    <name evidence="6" type="ORF">HK097_003043</name>
</gene>
<evidence type="ECO:0000313" key="6">
    <source>
        <dbReference type="EMBL" id="KAJ3056883.1"/>
    </source>
</evidence>